<dbReference type="EMBL" id="VSSQ01000008">
    <property type="protein sequence ID" value="MPL58971.1"/>
    <property type="molecule type" value="Genomic_DNA"/>
</dbReference>
<comment type="caution">
    <text evidence="5">The sequence shown here is derived from an EMBL/GenBank/DDBJ whole genome shotgun (WGS) entry which is preliminary data.</text>
</comment>
<dbReference type="Gene3D" id="1.10.10.60">
    <property type="entry name" value="Homeodomain-like"/>
    <property type="match status" value="1"/>
</dbReference>
<protein>
    <submittedName>
        <fullName evidence="5">HTH-type transcriptional activator RhaS</fullName>
    </submittedName>
</protein>
<name>A0A644SZB2_9ZZZZ</name>
<keyword evidence="2" id="KW-0804">Transcription</keyword>
<gene>
    <name evidence="5" type="primary">rhaS_6</name>
    <name evidence="5" type="ORF">SDC9_04518</name>
</gene>
<evidence type="ECO:0000259" key="4">
    <source>
        <dbReference type="PROSITE" id="PS01124"/>
    </source>
</evidence>
<dbReference type="AlphaFoldDB" id="A0A644SZB2"/>
<sequence>MNIKENEAILEVEELAIAKRGLLSRIDRWTPACGTHRTAIGALSFVRWERPLEARSYIQEPSICLIAQGAKRIFLGKENYSYDANHFLITAMDVPFSAQILEASKEQPYLSLMLKLDPKAISQLLVDCDFPSAKQSQSSKSVIVSELRLPLLATLTRLIDLLDEPDSIPILAPLIQREILYRLLVSEQGPYLRQIGTAGSHGYQISRAIEWMKHNFRKQLRIEDLASYCQMSTSSLHHHFKTMTSMSPLQYQKLLRLQEARRLMLAESFDAASAAFQVGYESPSQFSREYRRLFSASPARDIKALLSAGNTAPGPGPRRKASSSSPPGDPVNRHV</sequence>
<dbReference type="SUPFAM" id="SSF46689">
    <property type="entry name" value="Homeodomain-like"/>
    <property type="match status" value="2"/>
</dbReference>
<dbReference type="GO" id="GO:0043565">
    <property type="term" value="F:sequence-specific DNA binding"/>
    <property type="evidence" value="ECO:0007669"/>
    <property type="project" value="InterPro"/>
</dbReference>
<dbReference type="InterPro" id="IPR009057">
    <property type="entry name" value="Homeodomain-like_sf"/>
</dbReference>
<dbReference type="PROSITE" id="PS01124">
    <property type="entry name" value="HTH_ARAC_FAMILY_2"/>
    <property type="match status" value="1"/>
</dbReference>
<evidence type="ECO:0000256" key="2">
    <source>
        <dbReference type="ARBA" id="ARBA00023163"/>
    </source>
</evidence>
<proteinExistence type="predicted"/>
<evidence type="ECO:0000313" key="5">
    <source>
        <dbReference type="EMBL" id="MPL58971.1"/>
    </source>
</evidence>
<dbReference type="GO" id="GO:0003700">
    <property type="term" value="F:DNA-binding transcription factor activity"/>
    <property type="evidence" value="ECO:0007669"/>
    <property type="project" value="InterPro"/>
</dbReference>
<feature type="region of interest" description="Disordered" evidence="3">
    <location>
        <begin position="305"/>
        <end position="335"/>
    </location>
</feature>
<dbReference type="PANTHER" id="PTHR43436:SF1">
    <property type="entry name" value="TRANSCRIPTIONAL REGULATORY PROTEIN"/>
    <property type="match status" value="1"/>
</dbReference>
<reference evidence="5" key="1">
    <citation type="submission" date="2019-08" db="EMBL/GenBank/DDBJ databases">
        <authorList>
            <person name="Kucharzyk K."/>
            <person name="Murdoch R.W."/>
            <person name="Higgins S."/>
            <person name="Loffler F."/>
        </authorList>
    </citation>
    <scope>NUCLEOTIDE SEQUENCE</scope>
</reference>
<dbReference type="Pfam" id="PF12833">
    <property type="entry name" value="HTH_18"/>
    <property type="match status" value="1"/>
</dbReference>
<dbReference type="Pfam" id="PF06719">
    <property type="entry name" value="AraC_N"/>
    <property type="match status" value="1"/>
</dbReference>
<evidence type="ECO:0000256" key="3">
    <source>
        <dbReference type="SAM" id="MobiDB-lite"/>
    </source>
</evidence>
<dbReference type="InterPro" id="IPR018060">
    <property type="entry name" value="HTH_AraC"/>
</dbReference>
<keyword evidence="1" id="KW-0805">Transcription regulation</keyword>
<dbReference type="InterPro" id="IPR009594">
    <property type="entry name" value="Tscrpt_reg_HTH_AraC_N"/>
</dbReference>
<dbReference type="SMART" id="SM00342">
    <property type="entry name" value="HTH_ARAC"/>
    <property type="match status" value="1"/>
</dbReference>
<dbReference type="PANTHER" id="PTHR43436">
    <property type="entry name" value="ARAC-FAMILY TRANSCRIPTIONAL REGULATOR"/>
    <property type="match status" value="1"/>
</dbReference>
<accession>A0A644SZB2</accession>
<feature type="domain" description="HTH araC/xylS-type" evidence="4">
    <location>
        <begin position="206"/>
        <end position="304"/>
    </location>
</feature>
<organism evidence="5">
    <name type="scientific">bioreactor metagenome</name>
    <dbReference type="NCBI Taxonomy" id="1076179"/>
    <lineage>
        <taxon>unclassified sequences</taxon>
        <taxon>metagenomes</taxon>
        <taxon>ecological metagenomes</taxon>
    </lineage>
</organism>
<evidence type="ECO:0000256" key="1">
    <source>
        <dbReference type="ARBA" id="ARBA00023015"/>
    </source>
</evidence>